<dbReference type="AlphaFoldDB" id="A0A150GE92"/>
<dbReference type="STRING" id="33097.A0A150GE92"/>
<dbReference type="Gene3D" id="3.30.990.10">
    <property type="entry name" value="Formiminotransferase, N-terminal subdomain"/>
    <property type="match status" value="2"/>
</dbReference>
<dbReference type="InterPro" id="IPR051623">
    <property type="entry name" value="FTCD"/>
</dbReference>
<evidence type="ECO:0000256" key="1">
    <source>
        <dbReference type="SAM" id="MobiDB-lite"/>
    </source>
</evidence>
<protein>
    <recommendedName>
        <fullName evidence="2">Formiminotransferase N-terminal subdomain domain-containing protein</fullName>
    </recommendedName>
</protein>
<dbReference type="InterPro" id="IPR022384">
    <property type="entry name" value="FormiminoTrfase_cat_dom_sf"/>
</dbReference>
<dbReference type="OrthoDB" id="48036at2759"/>
<proteinExistence type="predicted"/>
<keyword evidence="4" id="KW-1185">Reference proteome</keyword>
<dbReference type="InterPro" id="IPR037064">
    <property type="entry name" value="Formiminotransferase_N_sf"/>
</dbReference>
<dbReference type="SUPFAM" id="SSF55116">
    <property type="entry name" value="Formiminotransferase domain of formiminotransferase-cyclodeaminase"/>
    <property type="match status" value="2"/>
</dbReference>
<evidence type="ECO:0000313" key="3">
    <source>
        <dbReference type="EMBL" id="KXZ48167.1"/>
    </source>
</evidence>
<dbReference type="Gene3D" id="3.30.70.670">
    <property type="entry name" value="Formiminotransferase, C-terminal subdomain"/>
    <property type="match status" value="1"/>
</dbReference>
<dbReference type="PANTHER" id="PTHR12234:SF1">
    <property type="entry name" value="FORMIMINOTRANSFERASE N-TERMINAL SUBDOMAIN-CONTAINING PROTEIN"/>
    <property type="match status" value="1"/>
</dbReference>
<reference evidence="4" key="1">
    <citation type="journal article" date="2016" name="Nat. Commun.">
        <title>The Gonium pectorale genome demonstrates co-option of cell cycle regulation during the evolution of multicellularity.</title>
        <authorList>
            <person name="Hanschen E.R."/>
            <person name="Marriage T.N."/>
            <person name="Ferris P.J."/>
            <person name="Hamaji T."/>
            <person name="Toyoda A."/>
            <person name="Fujiyama A."/>
            <person name="Neme R."/>
            <person name="Noguchi H."/>
            <person name="Minakuchi Y."/>
            <person name="Suzuki M."/>
            <person name="Kawai-Toyooka H."/>
            <person name="Smith D.R."/>
            <person name="Sparks H."/>
            <person name="Anderson J."/>
            <person name="Bakaric R."/>
            <person name="Luria V."/>
            <person name="Karger A."/>
            <person name="Kirschner M.W."/>
            <person name="Durand P.M."/>
            <person name="Michod R.E."/>
            <person name="Nozaki H."/>
            <person name="Olson B.J."/>
        </authorList>
    </citation>
    <scope>NUCLEOTIDE SEQUENCE [LARGE SCALE GENOMIC DNA]</scope>
    <source>
        <strain evidence="4">NIES-2863</strain>
    </source>
</reference>
<gene>
    <name evidence="3" type="ORF">GPECTOR_30g263</name>
</gene>
<dbReference type="SMART" id="SM01222">
    <property type="entry name" value="FTCD_N"/>
    <property type="match status" value="1"/>
</dbReference>
<evidence type="ECO:0000313" key="4">
    <source>
        <dbReference type="Proteomes" id="UP000075714"/>
    </source>
</evidence>
<feature type="region of interest" description="Disordered" evidence="1">
    <location>
        <begin position="104"/>
        <end position="157"/>
    </location>
</feature>
<dbReference type="EMBL" id="LSYV01000031">
    <property type="protein sequence ID" value="KXZ48167.1"/>
    <property type="molecule type" value="Genomic_DNA"/>
</dbReference>
<name>A0A150GE92_GONPE</name>
<dbReference type="Pfam" id="PF07837">
    <property type="entry name" value="FTCD_N"/>
    <property type="match status" value="2"/>
</dbReference>
<feature type="region of interest" description="Disordered" evidence="1">
    <location>
        <begin position="179"/>
        <end position="198"/>
    </location>
</feature>
<feature type="domain" description="Formiminotransferase N-terminal subdomain" evidence="2">
    <location>
        <begin position="8"/>
        <end position="311"/>
    </location>
</feature>
<comment type="caution">
    <text evidence="3">The sequence shown here is derived from an EMBL/GenBank/DDBJ whole genome shotgun (WGS) entry which is preliminary data.</text>
</comment>
<accession>A0A150GE92</accession>
<dbReference type="InterPro" id="IPR037070">
    <property type="entry name" value="Formiminotransferase_C_sf"/>
</dbReference>
<dbReference type="GO" id="GO:0016740">
    <property type="term" value="F:transferase activity"/>
    <property type="evidence" value="ECO:0007669"/>
    <property type="project" value="InterPro"/>
</dbReference>
<dbReference type="GO" id="GO:0005542">
    <property type="term" value="F:folic acid binding"/>
    <property type="evidence" value="ECO:0007669"/>
    <property type="project" value="InterPro"/>
</dbReference>
<sequence>MDRLEIQAAIGCNIYISEGRNKQVIDRLQAEAEATPGVVLANLFTDHPYNRSGFTLVSTHPDRLTAAVVRLSRAALALLDMRTHEARHPRLGVVDHISLHPLGSLVRPQHAGGAGGHDAHHHHRQHGSPPRPHAGGEPQGQAAHSGAGSPGAYVTVWEPPPRGLAGMAVPASCAQDIAWSLSGPTEPDTRENTEEPEWPAAGLNAPAAAASSEDSAAAAGAEREAAAAAAAAQDSAAAGLPVYLYGFAHGGRRTLADVRRQLGYFRSSPDGGWQGGLDRLTQAPDLSHCPPDMGPLEAPPRAGVLTVGAVPWVVNFNMPLKGVGLDLARQLARALTERGGGLPAVEAMALQHQDSTVEVACNLLDVSVSSEHAVAARMEVLAAAHGLTSGSVGPGYRTNRSPEDLLRTAAGALLREAIARAG</sequence>
<dbReference type="InterPro" id="IPR012886">
    <property type="entry name" value="Formiminotransferase_N"/>
</dbReference>
<organism evidence="3 4">
    <name type="scientific">Gonium pectorale</name>
    <name type="common">Green alga</name>
    <dbReference type="NCBI Taxonomy" id="33097"/>
    <lineage>
        <taxon>Eukaryota</taxon>
        <taxon>Viridiplantae</taxon>
        <taxon>Chlorophyta</taxon>
        <taxon>core chlorophytes</taxon>
        <taxon>Chlorophyceae</taxon>
        <taxon>CS clade</taxon>
        <taxon>Chlamydomonadales</taxon>
        <taxon>Volvocaceae</taxon>
        <taxon>Gonium</taxon>
    </lineage>
</organism>
<evidence type="ECO:0000259" key="2">
    <source>
        <dbReference type="SMART" id="SM01222"/>
    </source>
</evidence>
<dbReference type="Proteomes" id="UP000075714">
    <property type="component" value="Unassembled WGS sequence"/>
</dbReference>
<dbReference type="PANTHER" id="PTHR12234">
    <property type="entry name" value="FORMIMINOTRANSFERASE-CYCLODEAMINASE"/>
    <property type="match status" value="1"/>
</dbReference>